<evidence type="ECO:0000313" key="1">
    <source>
        <dbReference type="EMBL" id="KAI3690497.1"/>
    </source>
</evidence>
<reference evidence="1 2" key="2">
    <citation type="journal article" date="2022" name="Mol. Ecol. Resour.">
        <title>The genomes of chicory, endive, great burdock and yacon provide insights into Asteraceae paleo-polyploidization history and plant inulin production.</title>
        <authorList>
            <person name="Fan W."/>
            <person name="Wang S."/>
            <person name="Wang H."/>
            <person name="Wang A."/>
            <person name="Jiang F."/>
            <person name="Liu H."/>
            <person name="Zhao H."/>
            <person name="Xu D."/>
            <person name="Zhang Y."/>
        </authorList>
    </citation>
    <scope>NUCLEOTIDE SEQUENCE [LARGE SCALE GENOMIC DNA]</scope>
    <source>
        <strain evidence="2">cv. Punajuju</strain>
        <tissue evidence="1">Leaves</tissue>
    </source>
</reference>
<comment type="caution">
    <text evidence="1">The sequence shown here is derived from an EMBL/GenBank/DDBJ whole genome shotgun (WGS) entry which is preliminary data.</text>
</comment>
<name>A0ACB8YYA2_CICIN</name>
<keyword evidence="2" id="KW-1185">Reference proteome</keyword>
<dbReference type="EMBL" id="CM042017">
    <property type="protein sequence ID" value="KAI3690497.1"/>
    <property type="molecule type" value="Genomic_DNA"/>
</dbReference>
<sequence>MHTPTDHPVHTSRLPIPSPPPSISLLNIVPDSLSPHSGDTSALAGHTSTDIPPVTLTQLLNAISSLSSTIAIAVTTLFSVIQLFPYICPIYLLLMSAKGKHLLLRGRIKLMGTIMLRLKQVLLQSLFPDHSLAQHVTKSTLMKKCLAKDQLQPSSSKNSMQNETSMNEIIVDEDLPRIAA</sequence>
<protein>
    <submittedName>
        <fullName evidence="1">Uncharacterized protein</fullName>
    </submittedName>
</protein>
<reference evidence="2" key="1">
    <citation type="journal article" date="2022" name="Mol. Ecol. Resour.">
        <title>The genomes of chicory, endive, great burdock and yacon provide insights into Asteraceae palaeo-polyploidization history and plant inulin production.</title>
        <authorList>
            <person name="Fan W."/>
            <person name="Wang S."/>
            <person name="Wang H."/>
            <person name="Wang A."/>
            <person name="Jiang F."/>
            <person name="Liu H."/>
            <person name="Zhao H."/>
            <person name="Xu D."/>
            <person name="Zhang Y."/>
        </authorList>
    </citation>
    <scope>NUCLEOTIDE SEQUENCE [LARGE SCALE GENOMIC DNA]</scope>
    <source>
        <strain evidence="2">cv. Punajuju</strain>
    </source>
</reference>
<organism evidence="1 2">
    <name type="scientific">Cichorium intybus</name>
    <name type="common">Chicory</name>
    <dbReference type="NCBI Taxonomy" id="13427"/>
    <lineage>
        <taxon>Eukaryota</taxon>
        <taxon>Viridiplantae</taxon>
        <taxon>Streptophyta</taxon>
        <taxon>Embryophyta</taxon>
        <taxon>Tracheophyta</taxon>
        <taxon>Spermatophyta</taxon>
        <taxon>Magnoliopsida</taxon>
        <taxon>eudicotyledons</taxon>
        <taxon>Gunneridae</taxon>
        <taxon>Pentapetalae</taxon>
        <taxon>asterids</taxon>
        <taxon>campanulids</taxon>
        <taxon>Asterales</taxon>
        <taxon>Asteraceae</taxon>
        <taxon>Cichorioideae</taxon>
        <taxon>Cichorieae</taxon>
        <taxon>Cichoriinae</taxon>
        <taxon>Cichorium</taxon>
    </lineage>
</organism>
<proteinExistence type="predicted"/>
<evidence type="ECO:0000313" key="2">
    <source>
        <dbReference type="Proteomes" id="UP001055811"/>
    </source>
</evidence>
<accession>A0ACB8YYA2</accession>
<dbReference type="Proteomes" id="UP001055811">
    <property type="component" value="Linkage Group LG09"/>
</dbReference>
<gene>
    <name evidence="1" type="ORF">L2E82_48546</name>
</gene>